<accession>A0A6A4VH47</accession>
<keyword evidence="3" id="KW-1185">Reference proteome</keyword>
<dbReference type="OrthoDB" id="6402755at2759"/>
<feature type="compositionally biased region" description="Low complexity" evidence="1">
    <location>
        <begin position="84"/>
        <end position="104"/>
    </location>
</feature>
<organism evidence="2 3">
    <name type="scientific">Amphibalanus amphitrite</name>
    <name type="common">Striped barnacle</name>
    <name type="synonym">Balanus amphitrite</name>
    <dbReference type="NCBI Taxonomy" id="1232801"/>
    <lineage>
        <taxon>Eukaryota</taxon>
        <taxon>Metazoa</taxon>
        <taxon>Ecdysozoa</taxon>
        <taxon>Arthropoda</taxon>
        <taxon>Crustacea</taxon>
        <taxon>Multicrustacea</taxon>
        <taxon>Cirripedia</taxon>
        <taxon>Thoracica</taxon>
        <taxon>Thoracicalcarea</taxon>
        <taxon>Balanomorpha</taxon>
        <taxon>Balanoidea</taxon>
        <taxon>Balanidae</taxon>
        <taxon>Amphibalaninae</taxon>
        <taxon>Amphibalanus</taxon>
    </lineage>
</organism>
<comment type="caution">
    <text evidence="2">The sequence shown here is derived from an EMBL/GenBank/DDBJ whole genome shotgun (WGS) entry which is preliminary data.</text>
</comment>
<reference evidence="2 3" key="1">
    <citation type="submission" date="2019-07" db="EMBL/GenBank/DDBJ databases">
        <title>Draft genome assembly of a fouling barnacle, Amphibalanus amphitrite (Darwin, 1854): The first reference genome for Thecostraca.</title>
        <authorList>
            <person name="Kim W."/>
        </authorList>
    </citation>
    <scope>NUCLEOTIDE SEQUENCE [LARGE SCALE GENOMIC DNA]</scope>
    <source>
        <strain evidence="2">SNU_AA5</strain>
        <tissue evidence="2">Soma without cirri and trophi</tissue>
    </source>
</reference>
<feature type="compositionally biased region" description="Low complexity" evidence="1">
    <location>
        <begin position="39"/>
        <end position="52"/>
    </location>
</feature>
<proteinExistence type="predicted"/>
<evidence type="ECO:0000313" key="2">
    <source>
        <dbReference type="EMBL" id="KAF0290874.1"/>
    </source>
</evidence>
<feature type="region of interest" description="Disordered" evidence="1">
    <location>
        <begin position="156"/>
        <end position="182"/>
    </location>
</feature>
<sequence>MPLHGADPVEAGWERARRLWPLQADGVTLHYAEEPAAPPAGEQRAPQPRRAASVWTAPGSCAPQPGAQPDRSAWVSRVMLSQRTATGAPSAPVSSSSSAGAPAGAVPSLAELNATVQKQAVELRRLAVVQRRRELEEEFIKAELARIRRDVKKLAAGGSLRSAGDRSPAPAPDDPPPKRLSSRVLTVEDTELITRRLRVLEEQVNVLQEHRINQLKAAVARDKESTDLGTSPLACVDDHFPAEPEDVTPTENGRLTEPLGFNLDDLALSDSDDH</sequence>
<gene>
    <name evidence="2" type="ORF">FJT64_010944</name>
</gene>
<feature type="region of interest" description="Disordered" evidence="1">
    <location>
        <begin position="238"/>
        <end position="258"/>
    </location>
</feature>
<dbReference type="Proteomes" id="UP000440578">
    <property type="component" value="Unassembled WGS sequence"/>
</dbReference>
<dbReference type="EMBL" id="VIIS01001925">
    <property type="protein sequence ID" value="KAF0290874.1"/>
    <property type="molecule type" value="Genomic_DNA"/>
</dbReference>
<evidence type="ECO:0000313" key="3">
    <source>
        <dbReference type="Proteomes" id="UP000440578"/>
    </source>
</evidence>
<evidence type="ECO:0000256" key="1">
    <source>
        <dbReference type="SAM" id="MobiDB-lite"/>
    </source>
</evidence>
<dbReference type="AlphaFoldDB" id="A0A6A4VH47"/>
<name>A0A6A4VH47_AMPAM</name>
<protein>
    <submittedName>
        <fullName evidence="2">Uncharacterized protein</fullName>
    </submittedName>
</protein>
<feature type="region of interest" description="Disordered" evidence="1">
    <location>
        <begin position="30"/>
        <end position="104"/>
    </location>
</feature>